<evidence type="ECO:0000256" key="7">
    <source>
        <dbReference type="ARBA" id="ARBA00023180"/>
    </source>
</evidence>
<comment type="subcellular location">
    <subcellularLocation>
        <location evidence="1">Secreted</location>
    </subcellularLocation>
</comment>
<dbReference type="Pfam" id="PF07645">
    <property type="entry name" value="EGF_CA"/>
    <property type="match status" value="2"/>
</dbReference>
<dbReference type="PROSITE" id="PS00010">
    <property type="entry name" value="ASX_HYDROXYL"/>
    <property type="match status" value="1"/>
</dbReference>
<dbReference type="AlphaFoldDB" id="A0AAV2QZX6"/>
<reference evidence="11 12" key="1">
    <citation type="submission" date="2024-05" db="EMBL/GenBank/DDBJ databases">
        <authorList>
            <person name="Wallberg A."/>
        </authorList>
    </citation>
    <scope>NUCLEOTIDE SEQUENCE [LARGE SCALE GENOMIC DNA]</scope>
</reference>
<dbReference type="GO" id="GO:0005509">
    <property type="term" value="F:calcium ion binding"/>
    <property type="evidence" value="ECO:0007669"/>
    <property type="project" value="InterPro"/>
</dbReference>
<name>A0AAV2QZX6_MEGNR</name>
<evidence type="ECO:0000256" key="8">
    <source>
        <dbReference type="PROSITE-ProRule" id="PRU00076"/>
    </source>
</evidence>
<comment type="caution">
    <text evidence="8">Lacks conserved residue(s) required for the propagation of feature annotation.</text>
</comment>
<dbReference type="PANTHER" id="PTHR47333">
    <property type="entry name" value="VON WILLEBRAND FACTOR C AND EGF DOMAIN-CONTAINING PROTEIN"/>
    <property type="match status" value="1"/>
</dbReference>
<dbReference type="SMART" id="SM00179">
    <property type="entry name" value="EGF_CA"/>
    <property type="match status" value="2"/>
</dbReference>
<dbReference type="Proteomes" id="UP001497623">
    <property type="component" value="Unassembled WGS sequence"/>
</dbReference>
<gene>
    <name evidence="11" type="ORF">MNOR_LOCUS19190</name>
</gene>
<comment type="caution">
    <text evidence="11">The sequence shown here is derived from an EMBL/GenBank/DDBJ whole genome shotgun (WGS) entry which is preliminary data.</text>
</comment>
<evidence type="ECO:0000259" key="10">
    <source>
        <dbReference type="PROSITE" id="PS50026"/>
    </source>
</evidence>
<proteinExistence type="predicted"/>
<keyword evidence="12" id="KW-1185">Reference proteome</keyword>
<evidence type="ECO:0000313" key="12">
    <source>
        <dbReference type="Proteomes" id="UP001497623"/>
    </source>
</evidence>
<dbReference type="FunFam" id="2.10.25.10:FF:000005">
    <property type="entry name" value="Fibrillin 2"/>
    <property type="match status" value="1"/>
</dbReference>
<dbReference type="InterPro" id="IPR052080">
    <property type="entry name" value="vWF_C/EGF_Fibrillin"/>
</dbReference>
<dbReference type="EMBL" id="CAXKWB010014129">
    <property type="protein sequence ID" value="CAL4109769.1"/>
    <property type="molecule type" value="Genomic_DNA"/>
</dbReference>
<dbReference type="InterPro" id="IPR001881">
    <property type="entry name" value="EGF-like_Ca-bd_dom"/>
</dbReference>
<dbReference type="PROSITE" id="PS01187">
    <property type="entry name" value="EGF_CA"/>
    <property type="match status" value="1"/>
</dbReference>
<feature type="region of interest" description="Disordered" evidence="9">
    <location>
        <begin position="82"/>
        <end position="141"/>
    </location>
</feature>
<dbReference type="InterPro" id="IPR009030">
    <property type="entry name" value="Growth_fac_rcpt_cys_sf"/>
</dbReference>
<evidence type="ECO:0000256" key="6">
    <source>
        <dbReference type="ARBA" id="ARBA00023157"/>
    </source>
</evidence>
<evidence type="ECO:0000256" key="3">
    <source>
        <dbReference type="ARBA" id="ARBA00022536"/>
    </source>
</evidence>
<evidence type="ECO:0000256" key="9">
    <source>
        <dbReference type="SAM" id="MobiDB-lite"/>
    </source>
</evidence>
<dbReference type="PROSITE" id="PS50026">
    <property type="entry name" value="EGF_3"/>
    <property type="match status" value="1"/>
</dbReference>
<dbReference type="InterPro" id="IPR049883">
    <property type="entry name" value="NOTCH1_EGF-like"/>
</dbReference>
<dbReference type="InterPro" id="IPR000152">
    <property type="entry name" value="EGF-type_Asp/Asn_hydroxyl_site"/>
</dbReference>
<evidence type="ECO:0000256" key="1">
    <source>
        <dbReference type="ARBA" id="ARBA00004613"/>
    </source>
</evidence>
<sequence length="141" mass="16252">DIDECQETVCDQVCINTPGSYRCGCHAGYRWLYGDIKCTDINECTEMLDECQHICHNNQGGYHCHCHRGYRLNPDRQTCSFGGGLGSRPWKPIKDTPKIDKRDKADTAVKTDKVKKTQDKTVEKKKIKQEQRERSTDRREG</sequence>
<organism evidence="11 12">
    <name type="scientific">Meganyctiphanes norvegica</name>
    <name type="common">Northern krill</name>
    <name type="synonym">Thysanopoda norvegica</name>
    <dbReference type="NCBI Taxonomy" id="48144"/>
    <lineage>
        <taxon>Eukaryota</taxon>
        <taxon>Metazoa</taxon>
        <taxon>Ecdysozoa</taxon>
        <taxon>Arthropoda</taxon>
        <taxon>Crustacea</taxon>
        <taxon>Multicrustacea</taxon>
        <taxon>Malacostraca</taxon>
        <taxon>Eumalacostraca</taxon>
        <taxon>Eucarida</taxon>
        <taxon>Euphausiacea</taxon>
        <taxon>Euphausiidae</taxon>
        <taxon>Meganyctiphanes</taxon>
    </lineage>
</organism>
<dbReference type="PROSITE" id="PS01186">
    <property type="entry name" value="EGF_2"/>
    <property type="match status" value="1"/>
</dbReference>
<feature type="compositionally biased region" description="Basic and acidic residues" evidence="9">
    <location>
        <begin position="92"/>
        <end position="141"/>
    </location>
</feature>
<dbReference type="PANTHER" id="PTHR47333:SF4">
    <property type="entry name" value="EGF-LIKE DOMAIN-CONTAINING PROTEIN"/>
    <property type="match status" value="1"/>
</dbReference>
<keyword evidence="4" id="KW-0732">Signal</keyword>
<accession>A0AAV2QZX6</accession>
<feature type="non-terminal residue" evidence="11">
    <location>
        <position position="1"/>
    </location>
</feature>
<dbReference type="InterPro" id="IPR000742">
    <property type="entry name" value="EGF"/>
</dbReference>
<keyword evidence="7" id="KW-0325">Glycoprotein</keyword>
<evidence type="ECO:0000256" key="5">
    <source>
        <dbReference type="ARBA" id="ARBA00022737"/>
    </source>
</evidence>
<dbReference type="SMART" id="SM00181">
    <property type="entry name" value="EGF"/>
    <property type="match status" value="2"/>
</dbReference>
<feature type="domain" description="EGF-like" evidence="10">
    <location>
        <begin position="40"/>
        <end position="80"/>
    </location>
</feature>
<dbReference type="Gene3D" id="2.10.25.10">
    <property type="entry name" value="Laminin"/>
    <property type="match status" value="2"/>
</dbReference>
<protein>
    <recommendedName>
        <fullName evidence="10">EGF-like domain-containing protein</fullName>
    </recommendedName>
</protein>
<dbReference type="InterPro" id="IPR018097">
    <property type="entry name" value="EGF_Ca-bd_CS"/>
</dbReference>
<keyword evidence="3 8" id="KW-0245">EGF-like domain</keyword>
<keyword evidence="2" id="KW-0964">Secreted</keyword>
<evidence type="ECO:0000256" key="4">
    <source>
        <dbReference type="ARBA" id="ARBA00022729"/>
    </source>
</evidence>
<dbReference type="GO" id="GO:0005576">
    <property type="term" value="C:extracellular region"/>
    <property type="evidence" value="ECO:0007669"/>
    <property type="project" value="UniProtKB-SubCell"/>
</dbReference>
<dbReference type="SUPFAM" id="SSF57184">
    <property type="entry name" value="Growth factor receptor domain"/>
    <property type="match status" value="1"/>
</dbReference>
<keyword evidence="5" id="KW-0677">Repeat</keyword>
<keyword evidence="6" id="KW-1015">Disulfide bond</keyword>
<evidence type="ECO:0000313" key="11">
    <source>
        <dbReference type="EMBL" id="CAL4109769.1"/>
    </source>
</evidence>
<evidence type="ECO:0000256" key="2">
    <source>
        <dbReference type="ARBA" id="ARBA00022525"/>
    </source>
</evidence>